<accession>A0A8J3LPQ3</accession>
<evidence type="ECO:0000256" key="1">
    <source>
        <dbReference type="ARBA" id="ARBA00022448"/>
    </source>
</evidence>
<dbReference type="GO" id="GO:0019825">
    <property type="term" value="F:oxygen binding"/>
    <property type="evidence" value="ECO:0007669"/>
    <property type="project" value="InterPro"/>
</dbReference>
<evidence type="ECO:0008006" key="8">
    <source>
        <dbReference type="Google" id="ProtNLM"/>
    </source>
</evidence>
<dbReference type="InterPro" id="IPR001486">
    <property type="entry name" value="Hemoglobin_trunc"/>
</dbReference>
<dbReference type="GO" id="GO:0020037">
    <property type="term" value="F:heme binding"/>
    <property type="evidence" value="ECO:0007669"/>
    <property type="project" value="InterPro"/>
</dbReference>
<keyword evidence="1" id="KW-0813">Transport</keyword>
<protein>
    <recommendedName>
        <fullName evidence="8">Group 1 truncated hemoglobin</fullName>
    </recommendedName>
</protein>
<gene>
    <name evidence="6" type="ORF">Pfl04_49760</name>
</gene>
<dbReference type="InterPro" id="IPR012292">
    <property type="entry name" value="Globin/Proto"/>
</dbReference>
<dbReference type="AlphaFoldDB" id="A0A8J3LPQ3"/>
<dbReference type="EMBL" id="BONU01000062">
    <property type="protein sequence ID" value="GIG76572.1"/>
    <property type="molecule type" value="Genomic_DNA"/>
</dbReference>
<evidence type="ECO:0000313" key="7">
    <source>
        <dbReference type="Proteomes" id="UP000653674"/>
    </source>
</evidence>
<feature type="binding site" description="distal binding residue" evidence="5">
    <location>
        <position position="56"/>
    </location>
    <ligand>
        <name>heme</name>
        <dbReference type="ChEBI" id="CHEBI:30413"/>
    </ligand>
    <ligandPart>
        <name>Fe</name>
        <dbReference type="ChEBI" id="CHEBI:18248"/>
    </ligandPart>
</feature>
<proteinExistence type="predicted"/>
<comment type="caution">
    <text evidence="6">The sequence shown here is derived from an EMBL/GenBank/DDBJ whole genome shotgun (WGS) entry which is preliminary data.</text>
</comment>
<dbReference type="Proteomes" id="UP000653674">
    <property type="component" value="Unassembled WGS sequence"/>
</dbReference>
<dbReference type="CDD" id="cd00454">
    <property type="entry name" value="TrHb1_N"/>
    <property type="match status" value="1"/>
</dbReference>
<keyword evidence="3 5" id="KW-0479">Metal-binding</keyword>
<evidence type="ECO:0000313" key="6">
    <source>
        <dbReference type="EMBL" id="GIG76572.1"/>
    </source>
</evidence>
<keyword evidence="2 5" id="KW-0349">Heme</keyword>
<dbReference type="SUPFAM" id="SSF46458">
    <property type="entry name" value="Globin-like"/>
    <property type="match status" value="1"/>
</dbReference>
<reference evidence="6" key="1">
    <citation type="submission" date="2021-01" db="EMBL/GenBank/DDBJ databases">
        <title>Whole genome shotgun sequence of Planosporangium flavigriseum NBRC 105377.</title>
        <authorList>
            <person name="Komaki H."/>
            <person name="Tamura T."/>
        </authorList>
    </citation>
    <scope>NUCLEOTIDE SEQUENCE</scope>
    <source>
        <strain evidence="6">NBRC 105377</strain>
    </source>
</reference>
<evidence type="ECO:0000256" key="4">
    <source>
        <dbReference type="ARBA" id="ARBA00023004"/>
    </source>
</evidence>
<evidence type="ECO:0000256" key="2">
    <source>
        <dbReference type="ARBA" id="ARBA00022617"/>
    </source>
</evidence>
<dbReference type="GO" id="GO:0046872">
    <property type="term" value="F:metal ion binding"/>
    <property type="evidence" value="ECO:0007669"/>
    <property type="project" value="UniProtKB-KW"/>
</dbReference>
<keyword evidence="4 5" id="KW-0408">Iron</keyword>
<evidence type="ECO:0000256" key="3">
    <source>
        <dbReference type="ARBA" id="ARBA00022723"/>
    </source>
</evidence>
<keyword evidence="7" id="KW-1185">Reference proteome</keyword>
<dbReference type="RefSeq" id="WP_308442105.1">
    <property type="nucleotide sequence ID" value="NZ_BAAAQJ010000011.1"/>
</dbReference>
<dbReference type="Pfam" id="PF01152">
    <property type="entry name" value="Bac_globin"/>
    <property type="match status" value="1"/>
</dbReference>
<evidence type="ECO:0000256" key="5">
    <source>
        <dbReference type="PIRSR" id="PIRSR601486-1"/>
    </source>
</evidence>
<organism evidence="6 7">
    <name type="scientific">Planosporangium flavigriseum</name>
    <dbReference type="NCBI Taxonomy" id="373681"/>
    <lineage>
        <taxon>Bacteria</taxon>
        <taxon>Bacillati</taxon>
        <taxon>Actinomycetota</taxon>
        <taxon>Actinomycetes</taxon>
        <taxon>Micromonosporales</taxon>
        <taxon>Micromonosporaceae</taxon>
        <taxon>Planosporangium</taxon>
    </lineage>
</organism>
<dbReference type="Gene3D" id="1.10.490.10">
    <property type="entry name" value="Globins"/>
    <property type="match status" value="1"/>
</dbReference>
<feature type="binding site" description="distal binding residue" evidence="5">
    <location>
        <position position="80"/>
    </location>
    <ligand>
        <name>heme</name>
        <dbReference type="ChEBI" id="CHEBI:30413"/>
    </ligand>
    <ligandPart>
        <name>Fe</name>
        <dbReference type="ChEBI" id="CHEBI:18248"/>
    </ligandPart>
</feature>
<sequence>MNAAIDVLTPTQSMYERIGGAETVRSVVDRLYVLVIEDERLRGYFDNVDLASQKRHMAALLSQVLGGPKAYGGRDLAEAHAPLRITAEHYALVGDYLTAALLIAHAPRDVIDAVGEVLAASRGQIVRSVEPDAVQLASRAG</sequence>
<dbReference type="InterPro" id="IPR009050">
    <property type="entry name" value="Globin-like_sf"/>
</dbReference>
<name>A0A8J3LPQ3_9ACTN</name>